<dbReference type="Gene3D" id="3.40.50.300">
    <property type="entry name" value="P-loop containing nucleotide triphosphate hydrolases"/>
    <property type="match status" value="1"/>
</dbReference>
<comment type="caution">
    <text evidence="1">The sequence shown here is derived from an EMBL/GenBank/DDBJ whole genome shotgun (WGS) entry which is preliminary data.</text>
</comment>
<dbReference type="InterPro" id="IPR027417">
    <property type="entry name" value="P-loop_NTPase"/>
</dbReference>
<evidence type="ECO:0000313" key="2">
    <source>
        <dbReference type="Proteomes" id="UP000476338"/>
    </source>
</evidence>
<protein>
    <submittedName>
        <fullName evidence="1">Uncharacterized protein</fullName>
    </submittedName>
</protein>
<keyword evidence="2" id="KW-1185">Reference proteome</keyword>
<organism evidence="1 2">
    <name type="scientific">Campylobacter portucalensis</name>
    <dbReference type="NCBI Taxonomy" id="2608384"/>
    <lineage>
        <taxon>Bacteria</taxon>
        <taxon>Pseudomonadati</taxon>
        <taxon>Campylobacterota</taxon>
        <taxon>Epsilonproteobacteria</taxon>
        <taxon>Campylobacterales</taxon>
        <taxon>Campylobacteraceae</taxon>
        <taxon>Campylobacter</taxon>
    </lineage>
</organism>
<reference evidence="1 2" key="2">
    <citation type="submission" date="2020-03" db="EMBL/GenBank/DDBJ databases">
        <title>Campylobacter portucalensis sp. nov., a new species of Campylobacter isolated from the reproductive tract of bulls.</title>
        <authorList>
            <person name="Silva M.F."/>
            <person name="Pereira G."/>
            <person name="Carneiro C."/>
            <person name="Hemphill A."/>
            <person name="Mateus L."/>
            <person name="Lopes-Da-Costa L."/>
            <person name="Silva E."/>
        </authorList>
    </citation>
    <scope>NUCLEOTIDE SEQUENCE [LARGE SCALE GENOMIC DNA]</scope>
    <source>
        <strain evidence="1 2">FMV-PI01</strain>
    </source>
</reference>
<name>A0A6L5WL68_9BACT</name>
<evidence type="ECO:0000313" key="1">
    <source>
        <dbReference type="EMBL" id="MSN96461.1"/>
    </source>
</evidence>
<dbReference type="EMBL" id="VWSJ01000012">
    <property type="protein sequence ID" value="MSN96461.1"/>
    <property type="molecule type" value="Genomic_DNA"/>
</dbReference>
<proteinExistence type="predicted"/>
<dbReference type="Proteomes" id="UP000476338">
    <property type="component" value="Unassembled WGS sequence"/>
</dbReference>
<dbReference type="AlphaFoldDB" id="A0A6L5WL68"/>
<dbReference type="RefSeq" id="WP_154570732.1">
    <property type="nucleotide sequence ID" value="NZ_VWSJ01000012.1"/>
</dbReference>
<reference evidence="1 2" key="1">
    <citation type="submission" date="2019-09" db="EMBL/GenBank/DDBJ databases">
        <authorList>
            <person name="Silva M."/>
            <person name="Pereira G."/>
            <person name="Lopes-Da-Costa L."/>
            <person name="Silva E."/>
        </authorList>
    </citation>
    <scope>NUCLEOTIDE SEQUENCE [LARGE SCALE GENOMIC DNA]</scope>
    <source>
        <strain evidence="1 2">FMV-PI01</strain>
    </source>
</reference>
<gene>
    <name evidence="1" type="ORF">F1B92_04615</name>
</gene>
<sequence length="159" mass="18521">MIIFDSIRNFISGSMSYDEIVMPTLDALQNMRDYYAGVWFLNHQSKQDFTGENNKAYKGATAFFDSCDEAYFVKKRKRKENRLIATLEPMKQRDDTKPQAVIIDTANLSLEFDDYMLYAMNEKQATALEYARDITKENPNGISRNNLINEIKKEPNMMK</sequence>
<accession>A0A6L5WL68</accession>